<dbReference type="CDD" id="cd02966">
    <property type="entry name" value="TlpA_like_family"/>
    <property type="match status" value="1"/>
</dbReference>
<dbReference type="AlphaFoldDB" id="A0A8J7LPU1"/>
<dbReference type="Gene3D" id="3.40.30.10">
    <property type="entry name" value="Glutaredoxin"/>
    <property type="match status" value="1"/>
</dbReference>
<dbReference type="InterPro" id="IPR013766">
    <property type="entry name" value="Thioredoxin_domain"/>
</dbReference>
<dbReference type="InterPro" id="IPR013740">
    <property type="entry name" value="Redoxin"/>
</dbReference>
<dbReference type="GO" id="GO:0017004">
    <property type="term" value="P:cytochrome complex assembly"/>
    <property type="evidence" value="ECO:0007669"/>
    <property type="project" value="UniProtKB-KW"/>
</dbReference>
<dbReference type="RefSeq" id="WP_199116641.1">
    <property type="nucleotide sequence ID" value="NZ_JAELVQ010000028.1"/>
</dbReference>
<dbReference type="GO" id="GO:0016491">
    <property type="term" value="F:oxidoreductase activity"/>
    <property type="evidence" value="ECO:0007669"/>
    <property type="project" value="InterPro"/>
</dbReference>
<reference evidence="6" key="1">
    <citation type="submission" date="2020-12" db="EMBL/GenBank/DDBJ databases">
        <title>Snuella sp. nov., isolated from sediment in Incheon.</title>
        <authorList>
            <person name="Kim W."/>
        </authorList>
    </citation>
    <scope>NUCLEOTIDE SEQUENCE</scope>
    <source>
        <strain evidence="6">CAU 1569</strain>
    </source>
</reference>
<dbReference type="GO" id="GO:0030313">
    <property type="term" value="C:cell envelope"/>
    <property type="evidence" value="ECO:0007669"/>
    <property type="project" value="UniProtKB-SubCell"/>
</dbReference>
<dbReference type="SUPFAM" id="SSF52833">
    <property type="entry name" value="Thioredoxin-like"/>
    <property type="match status" value="1"/>
</dbReference>
<sequence>MKRVFIYCVLMIVMFSCKTKKPHPEYVTISGKIEKAKSKEISIYGLGGYKKAIPLKRDGTFNDTLMLKMDYDKFQFMLMEDTIMSSLQFKNGDDISIKADASNFKETVVFSLDNGDYNNYANKKALILSSKIGFNKIWYRLEKEAFENKITTLKNELHNVLDSYANIPEKEVKSEKAYIESYIKRLSDKHEEEHDLSTKLSKGTLSPDFKNYENYDGSKTSLSDFKGKYVYIDVWATWCGPCKAQIPHLEALEKKYQDQNIVFISMSVDKEKDYDKWRSMVKNKQMSGVQILAPNQTASEFTRAYGINAIPRFILIDPEGKIVDFDAPRPSNKEAITALLSIVE</sequence>
<gene>
    <name evidence="6" type="ORF">JF259_15610</name>
</gene>
<keyword evidence="4" id="KW-0676">Redox-active center</keyword>
<evidence type="ECO:0000256" key="3">
    <source>
        <dbReference type="ARBA" id="ARBA00023157"/>
    </source>
</evidence>
<dbReference type="InterPro" id="IPR050553">
    <property type="entry name" value="Thioredoxin_ResA/DsbE_sf"/>
</dbReference>
<dbReference type="EMBL" id="JAELVQ010000028">
    <property type="protein sequence ID" value="MBJ6369519.1"/>
    <property type="molecule type" value="Genomic_DNA"/>
</dbReference>
<keyword evidence="2" id="KW-0201">Cytochrome c-type biogenesis</keyword>
<proteinExistence type="predicted"/>
<dbReference type="PANTHER" id="PTHR42852:SF6">
    <property type="entry name" value="THIOL:DISULFIDE INTERCHANGE PROTEIN DSBE"/>
    <property type="match status" value="1"/>
</dbReference>
<dbReference type="Pfam" id="PF08534">
    <property type="entry name" value="Redoxin"/>
    <property type="match status" value="1"/>
</dbReference>
<protein>
    <submittedName>
        <fullName evidence="6">TlpA family protein disulfide reductase</fullName>
    </submittedName>
</protein>
<comment type="subcellular location">
    <subcellularLocation>
        <location evidence="1">Cell envelope</location>
    </subcellularLocation>
</comment>
<evidence type="ECO:0000313" key="6">
    <source>
        <dbReference type="EMBL" id="MBJ6369519.1"/>
    </source>
</evidence>
<accession>A0A8J7LPU1</accession>
<dbReference type="InterPro" id="IPR036249">
    <property type="entry name" value="Thioredoxin-like_sf"/>
</dbReference>
<keyword evidence="3" id="KW-1015">Disulfide bond</keyword>
<evidence type="ECO:0000256" key="2">
    <source>
        <dbReference type="ARBA" id="ARBA00022748"/>
    </source>
</evidence>
<keyword evidence="7" id="KW-1185">Reference proteome</keyword>
<dbReference type="PROSITE" id="PS51352">
    <property type="entry name" value="THIOREDOXIN_2"/>
    <property type="match status" value="1"/>
</dbReference>
<dbReference type="PROSITE" id="PS51257">
    <property type="entry name" value="PROKAR_LIPOPROTEIN"/>
    <property type="match status" value="1"/>
</dbReference>
<evidence type="ECO:0000259" key="5">
    <source>
        <dbReference type="PROSITE" id="PS51352"/>
    </source>
</evidence>
<dbReference type="Proteomes" id="UP000610931">
    <property type="component" value="Unassembled WGS sequence"/>
</dbReference>
<organism evidence="6 7">
    <name type="scientific">Snuella sedimenti</name>
    <dbReference type="NCBI Taxonomy" id="2798802"/>
    <lineage>
        <taxon>Bacteria</taxon>
        <taxon>Pseudomonadati</taxon>
        <taxon>Bacteroidota</taxon>
        <taxon>Flavobacteriia</taxon>
        <taxon>Flavobacteriales</taxon>
        <taxon>Flavobacteriaceae</taxon>
        <taxon>Snuella</taxon>
    </lineage>
</organism>
<dbReference type="PANTHER" id="PTHR42852">
    <property type="entry name" value="THIOL:DISULFIDE INTERCHANGE PROTEIN DSBE"/>
    <property type="match status" value="1"/>
</dbReference>
<evidence type="ECO:0000256" key="1">
    <source>
        <dbReference type="ARBA" id="ARBA00004196"/>
    </source>
</evidence>
<evidence type="ECO:0000256" key="4">
    <source>
        <dbReference type="ARBA" id="ARBA00023284"/>
    </source>
</evidence>
<evidence type="ECO:0000313" key="7">
    <source>
        <dbReference type="Proteomes" id="UP000610931"/>
    </source>
</evidence>
<comment type="caution">
    <text evidence="6">The sequence shown here is derived from an EMBL/GenBank/DDBJ whole genome shotgun (WGS) entry which is preliminary data.</text>
</comment>
<name>A0A8J7LPU1_9FLAO</name>
<feature type="domain" description="Thioredoxin" evidence="5">
    <location>
        <begin position="200"/>
        <end position="344"/>
    </location>
</feature>